<comment type="subcellular location">
    <subcellularLocation>
        <location evidence="2">Cell membrane</location>
        <topology evidence="2">Single-pass type II membrane protein</topology>
    </subcellularLocation>
    <subcellularLocation>
        <location evidence="6">Membrane</location>
        <topology evidence="6">Single-pass type II membrane protein</topology>
    </subcellularLocation>
</comment>
<dbReference type="PROSITE" id="PS00760">
    <property type="entry name" value="SPASE_I_2"/>
    <property type="match status" value="1"/>
</dbReference>
<evidence type="ECO:0000259" key="7">
    <source>
        <dbReference type="Pfam" id="PF10502"/>
    </source>
</evidence>
<evidence type="ECO:0000256" key="6">
    <source>
        <dbReference type="RuleBase" id="RU362042"/>
    </source>
</evidence>
<dbReference type="Gene3D" id="2.10.109.10">
    <property type="entry name" value="Umud Fragment, subunit A"/>
    <property type="match status" value="1"/>
</dbReference>
<comment type="similarity">
    <text evidence="3 6">Belongs to the peptidase S26 family.</text>
</comment>
<evidence type="ECO:0000256" key="1">
    <source>
        <dbReference type="ARBA" id="ARBA00000677"/>
    </source>
</evidence>
<keyword evidence="6" id="KW-0645">Protease</keyword>
<dbReference type="InterPro" id="IPR000223">
    <property type="entry name" value="Pept_S26A_signal_pept_1"/>
</dbReference>
<organism evidence="8 9">
    <name type="scientific">Chryseomicrobium palamuruense</name>
    <dbReference type="NCBI Taxonomy" id="682973"/>
    <lineage>
        <taxon>Bacteria</taxon>
        <taxon>Bacillati</taxon>
        <taxon>Bacillota</taxon>
        <taxon>Bacilli</taxon>
        <taxon>Bacillales</taxon>
        <taxon>Caryophanaceae</taxon>
        <taxon>Chryseomicrobium</taxon>
    </lineage>
</organism>
<dbReference type="PANTHER" id="PTHR43390:SF1">
    <property type="entry name" value="CHLOROPLAST PROCESSING PEPTIDASE"/>
    <property type="match status" value="1"/>
</dbReference>
<comment type="caution">
    <text evidence="8">The sequence shown here is derived from an EMBL/GenBank/DDBJ whole genome shotgun (WGS) entry which is preliminary data.</text>
</comment>
<evidence type="ECO:0000256" key="5">
    <source>
        <dbReference type="ARBA" id="ARBA00022801"/>
    </source>
</evidence>
<dbReference type="RefSeq" id="WP_378139170.1">
    <property type="nucleotide sequence ID" value="NZ_JBHSEF010000008.1"/>
</dbReference>
<feature type="transmembrane region" description="Helical" evidence="6">
    <location>
        <begin position="12"/>
        <end position="33"/>
    </location>
</feature>
<keyword evidence="6" id="KW-0472">Membrane</keyword>
<dbReference type="EMBL" id="JBHSEF010000008">
    <property type="protein sequence ID" value="MFC4353611.1"/>
    <property type="molecule type" value="Genomic_DNA"/>
</dbReference>
<dbReference type="InterPro" id="IPR019533">
    <property type="entry name" value="Peptidase_S26"/>
</dbReference>
<sequence>MKTWKSEVFEWGIALMLGIAIIWLIRTTFLTTYHIQGDSMLPNLHSNDKVVVLRNTTIDYGDIVILHRSQDSDIVKRVIGLPGDKIEFKENAIYINGEYQEETYIVSESFTLKDSEVVVPEDSYFVLGDNRDRSLDSRQLGEFRSSQIVGEVKMIYFPLGHLQWISY</sequence>
<dbReference type="InterPro" id="IPR019758">
    <property type="entry name" value="Pept_S26A_signal_pept_1_CS"/>
</dbReference>
<evidence type="ECO:0000256" key="3">
    <source>
        <dbReference type="ARBA" id="ARBA00009370"/>
    </source>
</evidence>
<dbReference type="PRINTS" id="PR00727">
    <property type="entry name" value="LEADERPTASE"/>
</dbReference>
<dbReference type="EC" id="3.4.21.89" evidence="4 6"/>
<dbReference type="Pfam" id="PF10502">
    <property type="entry name" value="Peptidase_S26"/>
    <property type="match status" value="1"/>
</dbReference>
<dbReference type="CDD" id="cd06530">
    <property type="entry name" value="S26_SPase_I"/>
    <property type="match status" value="1"/>
</dbReference>
<accession>A0ABV8USQ9</accession>
<proteinExistence type="inferred from homology"/>
<dbReference type="NCBIfam" id="TIGR02227">
    <property type="entry name" value="sigpep_I_bact"/>
    <property type="match status" value="1"/>
</dbReference>
<dbReference type="InterPro" id="IPR036286">
    <property type="entry name" value="LexA/Signal_pep-like_sf"/>
</dbReference>
<reference evidence="9" key="1">
    <citation type="journal article" date="2019" name="Int. J. Syst. Evol. Microbiol.">
        <title>The Global Catalogue of Microorganisms (GCM) 10K type strain sequencing project: providing services to taxonomists for standard genome sequencing and annotation.</title>
        <authorList>
            <consortium name="The Broad Institute Genomics Platform"/>
            <consortium name="The Broad Institute Genome Sequencing Center for Infectious Disease"/>
            <person name="Wu L."/>
            <person name="Ma J."/>
        </authorList>
    </citation>
    <scope>NUCLEOTIDE SEQUENCE [LARGE SCALE GENOMIC DNA]</scope>
    <source>
        <strain evidence="9">CCUG 50353</strain>
    </source>
</reference>
<evidence type="ECO:0000313" key="9">
    <source>
        <dbReference type="Proteomes" id="UP001595733"/>
    </source>
</evidence>
<feature type="domain" description="Peptidase S26" evidence="7">
    <location>
        <begin position="9"/>
        <end position="157"/>
    </location>
</feature>
<dbReference type="Proteomes" id="UP001595733">
    <property type="component" value="Unassembled WGS sequence"/>
</dbReference>
<dbReference type="SUPFAM" id="SSF51306">
    <property type="entry name" value="LexA/Signal peptidase"/>
    <property type="match status" value="1"/>
</dbReference>
<keyword evidence="6" id="KW-0812">Transmembrane</keyword>
<comment type="catalytic activity">
    <reaction evidence="1 6">
        <text>Cleavage of hydrophobic, N-terminal signal or leader sequences from secreted and periplasmic proteins.</text>
        <dbReference type="EC" id="3.4.21.89"/>
    </reaction>
</comment>
<dbReference type="PROSITE" id="PS00761">
    <property type="entry name" value="SPASE_I_3"/>
    <property type="match status" value="1"/>
</dbReference>
<evidence type="ECO:0000256" key="2">
    <source>
        <dbReference type="ARBA" id="ARBA00004401"/>
    </source>
</evidence>
<dbReference type="InterPro" id="IPR019757">
    <property type="entry name" value="Pept_S26A_signal_pept_1_Lys-AS"/>
</dbReference>
<keyword evidence="6" id="KW-1133">Transmembrane helix</keyword>
<keyword evidence="9" id="KW-1185">Reference proteome</keyword>
<protein>
    <recommendedName>
        <fullName evidence="4 6">Signal peptidase I</fullName>
        <ecNumber evidence="4 6">3.4.21.89</ecNumber>
    </recommendedName>
</protein>
<dbReference type="GO" id="GO:0009003">
    <property type="term" value="F:signal peptidase activity"/>
    <property type="evidence" value="ECO:0007669"/>
    <property type="project" value="UniProtKB-EC"/>
</dbReference>
<name>A0ABV8USQ9_9BACL</name>
<evidence type="ECO:0000313" key="8">
    <source>
        <dbReference type="EMBL" id="MFC4353611.1"/>
    </source>
</evidence>
<gene>
    <name evidence="8" type="primary">lepB</name>
    <name evidence="8" type="ORF">ACFO0S_00860</name>
</gene>
<evidence type="ECO:0000256" key="4">
    <source>
        <dbReference type="ARBA" id="ARBA00013208"/>
    </source>
</evidence>
<dbReference type="PANTHER" id="PTHR43390">
    <property type="entry name" value="SIGNAL PEPTIDASE I"/>
    <property type="match status" value="1"/>
</dbReference>
<keyword evidence="5 6" id="KW-0378">Hydrolase</keyword>